<gene>
    <name evidence="2" type="ORF">DASC09_002620</name>
</gene>
<dbReference type="RefSeq" id="XP_064849937.1">
    <property type="nucleotide sequence ID" value="XM_064993865.1"/>
</dbReference>
<keyword evidence="1" id="KW-0732">Signal</keyword>
<keyword evidence="3" id="KW-1185">Reference proteome</keyword>
<evidence type="ECO:0000313" key="3">
    <source>
        <dbReference type="Proteomes" id="UP001360560"/>
    </source>
</evidence>
<organism evidence="2 3">
    <name type="scientific">Saccharomycopsis crataegensis</name>
    <dbReference type="NCBI Taxonomy" id="43959"/>
    <lineage>
        <taxon>Eukaryota</taxon>
        <taxon>Fungi</taxon>
        <taxon>Dikarya</taxon>
        <taxon>Ascomycota</taxon>
        <taxon>Saccharomycotina</taxon>
        <taxon>Saccharomycetes</taxon>
        <taxon>Saccharomycopsidaceae</taxon>
        <taxon>Saccharomycopsis</taxon>
    </lineage>
</organism>
<evidence type="ECO:0000313" key="2">
    <source>
        <dbReference type="EMBL" id="GMM32937.1"/>
    </source>
</evidence>
<dbReference type="Proteomes" id="UP001360560">
    <property type="component" value="Unassembled WGS sequence"/>
</dbReference>
<evidence type="ECO:0000256" key="1">
    <source>
        <dbReference type="SAM" id="SignalP"/>
    </source>
</evidence>
<dbReference type="AlphaFoldDB" id="A0AAV5QDW1"/>
<feature type="signal peptide" evidence="1">
    <location>
        <begin position="1"/>
        <end position="19"/>
    </location>
</feature>
<feature type="chain" id="PRO_5043450605" evidence="1">
    <location>
        <begin position="20"/>
        <end position="80"/>
    </location>
</feature>
<accession>A0AAV5QDW1</accession>
<sequence length="80" mass="8862">MLSVQKLLAIFVFLQAVLALYVPPNQPSQTFPILVLEQTPIATPSPTANSKKIPSQPTGLLLNVQDQRVKAIRFEYTQSI</sequence>
<comment type="caution">
    <text evidence="2">The sequence shown here is derived from an EMBL/GenBank/DDBJ whole genome shotgun (WGS) entry which is preliminary data.</text>
</comment>
<protein>
    <submittedName>
        <fullName evidence="2">Uncharacterized protein</fullName>
    </submittedName>
</protein>
<proteinExistence type="predicted"/>
<dbReference type="GeneID" id="90070916"/>
<dbReference type="EMBL" id="BTFZ01000001">
    <property type="protein sequence ID" value="GMM32937.1"/>
    <property type="molecule type" value="Genomic_DNA"/>
</dbReference>
<reference evidence="2 3" key="1">
    <citation type="journal article" date="2023" name="Elife">
        <title>Identification of key yeast species and microbe-microbe interactions impacting larval growth of Drosophila in the wild.</title>
        <authorList>
            <person name="Mure A."/>
            <person name="Sugiura Y."/>
            <person name="Maeda R."/>
            <person name="Honda K."/>
            <person name="Sakurai N."/>
            <person name="Takahashi Y."/>
            <person name="Watada M."/>
            <person name="Katoh T."/>
            <person name="Gotoh A."/>
            <person name="Gotoh Y."/>
            <person name="Taniguchi I."/>
            <person name="Nakamura K."/>
            <person name="Hayashi T."/>
            <person name="Katayama T."/>
            <person name="Uemura T."/>
            <person name="Hattori Y."/>
        </authorList>
    </citation>
    <scope>NUCLEOTIDE SEQUENCE [LARGE SCALE GENOMIC DNA]</scope>
    <source>
        <strain evidence="2 3">SC-9</strain>
    </source>
</reference>
<name>A0AAV5QDW1_9ASCO</name>